<feature type="domain" description="GS beta-grasp" evidence="18">
    <location>
        <begin position="15"/>
        <end position="99"/>
    </location>
</feature>
<dbReference type="InterPro" id="IPR008146">
    <property type="entry name" value="Gln_synth_cat_dom"/>
</dbReference>
<dbReference type="InterPro" id="IPR004809">
    <property type="entry name" value="Gln_synth_I"/>
</dbReference>
<feature type="binding site" evidence="13">
    <location>
        <position position="221"/>
    </location>
    <ligand>
        <name>Mg(2+)</name>
        <dbReference type="ChEBI" id="CHEBI:18420"/>
        <label>1</label>
    </ligand>
</feature>
<reference evidence="20 21" key="2">
    <citation type="journal article" date="2019" name="BMC Genomics">
        <title>The Anaplasma ovis genome reveals a high proportion of pseudogenes.</title>
        <authorList>
            <person name="Liu Z."/>
            <person name="Peasley A.M."/>
            <person name="Yang J."/>
            <person name="Li Y."/>
            <person name="Guan G."/>
            <person name="Luo J."/>
            <person name="Yin H."/>
            <person name="Brayton K.A."/>
        </authorList>
    </citation>
    <scope>NUCLEOTIDE SEQUENCE [LARGE SCALE GENOMIC DNA]</scope>
    <source>
        <strain evidence="20 21">Haibei</strain>
    </source>
</reference>
<dbReference type="GO" id="GO:0019740">
    <property type="term" value="P:nitrogen utilization"/>
    <property type="evidence" value="ECO:0007669"/>
    <property type="project" value="TreeGrafter"/>
</dbReference>
<dbReference type="GO" id="GO:0005524">
    <property type="term" value="F:ATP binding"/>
    <property type="evidence" value="ECO:0007669"/>
    <property type="project" value="UniProtKB-KW"/>
</dbReference>
<dbReference type="PANTHER" id="PTHR43407">
    <property type="entry name" value="GLUTAMINE SYNTHETASE"/>
    <property type="match status" value="1"/>
</dbReference>
<evidence type="ECO:0000256" key="11">
    <source>
        <dbReference type="PIRSR" id="PIRSR604809-1"/>
    </source>
</evidence>
<keyword evidence="6" id="KW-0963">Cytoplasm</keyword>
<feature type="binding site" evidence="13">
    <location>
        <position position="132"/>
    </location>
    <ligand>
        <name>Mg(2+)</name>
        <dbReference type="ChEBI" id="CHEBI:18420"/>
        <label>1</label>
    </ligand>
</feature>
<evidence type="ECO:0000259" key="19">
    <source>
        <dbReference type="PROSITE" id="PS51987"/>
    </source>
</evidence>
<dbReference type="GO" id="GO:0006542">
    <property type="term" value="P:glutamine biosynthetic process"/>
    <property type="evidence" value="ECO:0007669"/>
    <property type="project" value="InterPro"/>
</dbReference>
<evidence type="ECO:0000256" key="9">
    <source>
        <dbReference type="ARBA" id="ARBA00022840"/>
    </source>
</evidence>
<organism evidence="20 21">
    <name type="scientific">Anaplasma ovis str. Haibei</name>
    <dbReference type="NCBI Taxonomy" id="1248439"/>
    <lineage>
        <taxon>Bacteria</taxon>
        <taxon>Pseudomonadati</taxon>
        <taxon>Pseudomonadota</taxon>
        <taxon>Alphaproteobacteria</taxon>
        <taxon>Rickettsiales</taxon>
        <taxon>Anaplasmataceae</taxon>
        <taxon>Anaplasma</taxon>
    </lineage>
</organism>
<dbReference type="SUPFAM" id="SSF55931">
    <property type="entry name" value="Glutamine synthetase/guanido kinase"/>
    <property type="match status" value="1"/>
</dbReference>
<evidence type="ECO:0000256" key="3">
    <source>
        <dbReference type="ARBA" id="ARBA00009897"/>
    </source>
</evidence>
<comment type="similarity">
    <text evidence="3 15 16">Belongs to the glutamine synthetase family.</text>
</comment>
<dbReference type="Gene3D" id="3.10.20.70">
    <property type="entry name" value="Glutamine synthetase, N-terminal domain"/>
    <property type="match status" value="1"/>
</dbReference>
<evidence type="ECO:0000313" key="21">
    <source>
        <dbReference type="Proteomes" id="UP000259762"/>
    </source>
</evidence>
<dbReference type="Pfam" id="PF00120">
    <property type="entry name" value="Gln-synt_C"/>
    <property type="match status" value="1"/>
</dbReference>
<comment type="function">
    <text evidence="1">Catalyzes the ATP-dependent biosynthesis of glutamine from glutamate and ammonia.</text>
</comment>
<dbReference type="KEGG" id="aoh:AOV_05055"/>
<evidence type="ECO:0000256" key="1">
    <source>
        <dbReference type="ARBA" id="ARBA00003117"/>
    </source>
</evidence>
<dbReference type="NCBIfam" id="TIGR00653">
    <property type="entry name" value="GlnA"/>
    <property type="match status" value="1"/>
</dbReference>
<dbReference type="SMART" id="SM01230">
    <property type="entry name" value="Gln-synt_C"/>
    <property type="match status" value="1"/>
</dbReference>
<dbReference type="InterPro" id="IPR036651">
    <property type="entry name" value="Gln_synt_N_sf"/>
</dbReference>
<evidence type="ECO:0000256" key="13">
    <source>
        <dbReference type="PIRSR" id="PIRSR604809-3"/>
    </source>
</evidence>
<feature type="binding site" evidence="11">
    <location>
        <position position="361"/>
    </location>
    <ligand>
        <name>L-glutamate</name>
        <dbReference type="ChEBI" id="CHEBI:29985"/>
    </ligand>
</feature>
<evidence type="ECO:0000256" key="15">
    <source>
        <dbReference type="PROSITE-ProRule" id="PRU01330"/>
    </source>
</evidence>
<dbReference type="Proteomes" id="UP000259762">
    <property type="component" value="Chromosome"/>
</dbReference>
<proteinExistence type="inferred from homology"/>
<dbReference type="InterPro" id="IPR014746">
    <property type="entry name" value="Gln_synth/guanido_kin_cat_dom"/>
</dbReference>
<feature type="binding site" evidence="11">
    <location>
        <position position="327"/>
    </location>
    <ligand>
        <name>L-glutamate</name>
        <dbReference type="ChEBI" id="CHEBI:29985"/>
    </ligand>
</feature>
<comment type="subcellular location">
    <subcellularLocation>
        <location evidence="2">Cytoplasm</location>
    </subcellularLocation>
</comment>
<comment type="cofactor">
    <cofactor evidence="13">
        <name>Mg(2+)</name>
        <dbReference type="ChEBI" id="CHEBI:18420"/>
    </cofactor>
    <text evidence="13">Binds 2 Mg(2+) ions per subunit.</text>
</comment>
<keyword evidence="7 17" id="KW-0436">Ligase</keyword>
<dbReference type="GO" id="GO:0005737">
    <property type="term" value="C:cytoplasm"/>
    <property type="evidence" value="ECO:0007669"/>
    <property type="project" value="UniProtKB-SubCell"/>
</dbReference>
<comment type="catalytic activity">
    <reaction evidence="17">
        <text>L-glutamate + NH4(+) + ATP = L-glutamine + ADP + phosphate + H(+)</text>
        <dbReference type="Rhea" id="RHEA:16169"/>
        <dbReference type="ChEBI" id="CHEBI:15378"/>
        <dbReference type="ChEBI" id="CHEBI:28938"/>
        <dbReference type="ChEBI" id="CHEBI:29985"/>
        <dbReference type="ChEBI" id="CHEBI:30616"/>
        <dbReference type="ChEBI" id="CHEBI:43474"/>
        <dbReference type="ChEBI" id="CHEBI:58359"/>
        <dbReference type="ChEBI" id="CHEBI:456216"/>
        <dbReference type="EC" id="6.3.1.2"/>
    </reaction>
</comment>
<dbReference type="AlphaFoldDB" id="A0A2Z2LFI1"/>
<dbReference type="GO" id="GO:0004356">
    <property type="term" value="F:glutamine synthetase activity"/>
    <property type="evidence" value="ECO:0007669"/>
    <property type="project" value="UniProtKB-EC"/>
</dbReference>
<feature type="binding site" evidence="13">
    <location>
        <position position="359"/>
    </location>
    <ligand>
        <name>Mg(2+)</name>
        <dbReference type="ChEBI" id="CHEBI:18420"/>
        <label>1</label>
    </ligand>
</feature>
<evidence type="ECO:0000256" key="2">
    <source>
        <dbReference type="ARBA" id="ARBA00004496"/>
    </source>
</evidence>
<evidence type="ECO:0000256" key="7">
    <source>
        <dbReference type="ARBA" id="ARBA00022598"/>
    </source>
</evidence>
<protein>
    <recommendedName>
        <fullName evidence="5 17">Glutamine synthetase</fullName>
        <ecNumber evidence="17">6.3.1.2</ecNumber>
    </recommendedName>
</protein>
<dbReference type="RefSeq" id="WP_075139252.1">
    <property type="nucleotide sequence ID" value="NZ_CP015994.1"/>
</dbReference>
<dbReference type="SUPFAM" id="SSF54368">
    <property type="entry name" value="Glutamine synthetase, N-terminal domain"/>
    <property type="match status" value="1"/>
</dbReference>
<evidence type="ECO:0000256" key="10">
    <source>
        <dbReference type="ARBA" id="ARBA00023231"/>
    </source>
</evidence>
<dbReference type="InterPro" id="IPR027302">
    <property type="entry name" value="Gln_synth_N_conserv_site"/>
</dbReference>
<feature type="modified residue" description="O-AMP-tyrosine" evidence="14">
    <location>
        <position position="399"/>
    </location>
</feature>
<evidence type="ECO:0000256" key="8">
    <source>
        <dbReference type="ARBA" id="ARBA00022741"/>
    </source>
</evidence>
<feature type="binding site" evidence="12">
    <location>
        <begin position="272"/>
        <end position="274"/>
    </location>
    <ligand>
        <name>ATP</name>
        <dbReference type="ChEBI" id="CHEBI:30616"/>
    </ligand>
</feature>
<evidence type="ECO:0000256" key="5">
    <source>
        <dbReference type="ARBA" id="ARBA00021364"/>
    </source>
</evidence>
<keyword evidence="13" id="KW-0460">Magnesium</keyword>
<feature type="binding site" evidence="11">
    <location>
        <begin position="265"/>
        <end position="266"/>
    </location>
    <ligand>
        <name>L-glutamate</name>
        <dbReference type="ChEBI" id="CHEBI:29985"/>
    </ligand>
</feature>
<dbReference type="Gene3D" id="3.30.590.10">
    <property type="entry name" value="Glutamine synthetase/guanido kinase, catalytic domain"/>
    <property type="match status" value="1"/>
</dbReference>
<feature type="binding site" evidence="12">
    <location>
        <begin position="224"/>
        <end position="226"/>
    </location>
    <ligand>
        <name>ATP</name>
        <dbReference type="ChEBI" id="CHEBI:30616"/>
    </ligand>
</feature>
<dbReference type="PROSITE" id="PS51987">
    <property type="entry name" value="GS_CATALYTIC"/>
    <property type="match status" value="1"/>
</dbReference>
<keyword evidence="8 12" id="KW-0547">Nucleotide-binding</keyword>
<dbReference type="GO" id="GO:0016020">
    <property type="term" value="C:membrane"/>
    <property type="evidence" value="ECO:0007669"/>
    <property type="project" value="TreeGrafter"/>
</dbReference>
<dbReference type="PROSITE" id="PS00180">
    <property type="entry name" value="GLNA_1"/>
    <property type="match status" value="1"/>
</dbReference>
<dbReference type="OrthoDB" id="9807095at2"/>
<accession>A0A2Z2LFI1</accession>
<keyword evidence="14" id="KW-0597">Phosphoprotein</keyword>
<dbReference type="InterPro" id="IPR027303">
    <property type="entry name" value="Gln_synth_gly_rich_site"/>
</dbReference>
<feature type="binding site" evidence="11">
    <location>
        <position position="321"/>
    </location>
    <ligand>
        <name>L-glutamate</name>
        <dbReference type="ChEBI" id="CHEBI:29985"/>
    </ligand>
</feature>
<dbReference type="PANTHER" id="PTHR43407:SF1">
    <property type="entry name" value="LENGSIN"/>
    <property type="match status" value="1"/>
</dbReference>
<dbReference type="Pfam" id="PF03951">
    <property type="entry name" value="Gln-synt_N"/>
    <property type="match status" value="1"/>
</dbReference>
<reference evidence="21" key="1">
    <citation type="submission" date="2018-06" db="EMBL/GenBank/DDBJ databases">
        <title>The Anaplasma ovis genome reveals a high proportion of pseudogenes.</title>
        <authorList>
            <person name="Liu Z."/>
            <person name="Peasley A.M."/>
            <person name="Yang J."/>
            <person name="Li Y."/>
            <person name="Guan G."/>
            <person name="Luo J."/>
            <person name="Yin H."/>
            <person name="Brayton K.A."/>
        </authorList>
    </citation>
    <scope>NUCLEOTIDE SEQUENCE [LARGE SCALE GENOMIC DNA]</scope>
    <source>
        <strain evidence="21">Haibei</strain>
    </source>
</reference>
<feature type="binding site" evidence="13">
    <location>
        <position position="134"/>
    </location>
    <ligand>
        <name>Mg(2+)</name>
        <dbReference type="ChEBI" id="CHEBI:18420"/>
        <label>1</label>
    </ligand>
</feature>
<comment type="subunit">
    <text evidence="4">Oligomer of 12 subunits arranged in the form of two hexameric ring.</text>
</comment>
<evidence type="ECO:0000256" key="4">
    <source>
        <dbReference type="ARBA" id="ARBA00011258"/>
    </source>
</evidence>
<dbReference type="PROSITE" id="PS00181">
    <property type="entry name" value="GLNA_ATP"/>
    <property type="match status" value="1"/>
</dbReference>
<keyword evidence="21" id="KW-1185">Reference proteome</keyword>
<keyword evidence="13" id="KW-0479">Metal-binding</keyword>
<sequence>MFASAEDLMDYAVKHSIKFVDWRFTDLLGRWHHITYSVASLDPESFSYGIAFDGSSIHGWRPIGESDMLLVPDVSTAFVEPFAPQPSLAVICDVVDPHGHRCYALDPRYTARKAHEYMLSSKIADKCFFGPELEFFVFERVRFSTDPYNTHFELVCGEGGGFNRELCPSDRGYRIQAKDGYLRLAPVDSLQDMRSEMLVMLSEVGVTPLLHYHEVAASQCEIGFKYAELVTSADNVQKCKYVLRNVAHSYGKSVTFMPKPVHGDNGNGMHCHQSLWKGGHNIFSGGDSGLSELCLHYIGGIIKHGRALSAFANPSTNSYKRLLPGFEAPTWLVYSHENRSAAIRIPCTPKGSPAAARIEARFPDPLANPYLCFAAQLMAGLDGIKNRIHPQEVGNRCLYSMDKSETRDFLPVPVSLEEAVESLDGDRDFLLQGDVFTNEQIESYIQLKKLEIDSLQSYPHPVEFSNYYSL</sequence>
<keyword evidence="9 12" id="KW-0067">ATP-binding</keyword>
<evidence type="ECO:0000259" key="18">
    <source>
        <dbReference type="PROSITE" id="PS51986"/>
    </source>
</evidence>
<evidence type="ECO:0000256" key="17">
    <source>
        <dbReference type="RuleBase" id="RU004356"/>
    </source>
</evidence>
<gene>
    <name evidence="20" type="primary">glnA</name>
    <name evidence="20" type="ORF">AOV_05055</name>
</gene>
<keyword evidence="10" id="KW-0535">Nitrogen fixation</keyword>
<name>A0A2Z2LFI1_9RICK</name>
<feature type="binding site" evidence="11">
    <location>
        <position position="339"/>
    </location>
    <ligand>
        <name>L-glutamate</name>
        <dbReference type="ChEBI" id="CHEBI:29985"/>
    </ligand>
</feature>
<evidence type="ECO:0000256" key="12">
    <source>
        <dbReference type="PIRSR" id="PIRSR604809-2"/>
    </source>
</evidence>
<dbReference type="PROSITE" id="PS51986">
    <property type="entry name" value="GS_BETA_GRASP"/>
    <property type="match status" value="1"/>
</dbReference>
<feature type="domain" description="GS catalytic" evidence="19">
    <location>
        <begin position="107"/>
        <end position="470"/>
    </location>
</feature>
<dbReference type="GO" id="GO:0046872">
    <property type="term" value="F:metal ion binding"/>
    <property type="evidence" value="ECO:0007669"/>
    <property type="project" value="UniProtKB-KW"/>
</dbReference>
<dbReference type="InterPro" id="IPR008147">
    <property type="entry name" value="Gln_synt_N"/>
</dbReference>
<feature type="binding site" evidence="13">
    <location>
        <position position="270"/>
    </location>
    <ligand>
        <name>Mg(2+)</name>
        <dbReference type="ChEBI" id="CHEBI:18420"/>
        <label>1</label>
    </ligand>
</feature>
<evidence type="ECO:0000256" key="16">
    <source>
        <dbReference type="RuleBase" id="RU000384"/>
    </source>
</evidence>
<feature type="binding site" evidence="13">
    <location>
        <position position="214"/>
    </location>
    <ligand>
        <name>Mg(2+)</name>
        <dbReference type="ChEBI" id="CHEBI:18420"/>
        <label>1</label>
    </ligand>
</feature>
<evidence type="ECO:0000256" key="14">
    <source>
        <dbReference type="PIRSR" id="PIRSR604809-50"/>
    </source>
</evidence>
<evidence type="ECO:0000256" key="6">
    <source>
        <dbReference type="ARBA" id="ARBA00022490"/>
    </source>
</evidence>
<dbReference type="EMBL" id="CP015994">
    <property type="protein sequence ID" value="ASI48092.1"/>
    <property type="molecule type" value="Genomic_DNA"/>
</dbReference>
<evidence type="ECO:0000313" key="20">
    <source>
        <dbReference type="EMBL" id="ASI48092.1"/>
    </source>
</evidence>
<feature type="binding site" evidence="12">
    <location>
        <position position="339"/>
    </location>
    <ligand>
        <name>ATP</name>
        <dbReference type="ChEBI" id="CHEBI:30616"/>
    </ligand>
</feature>
<dbReference type="EC" id="6.3.1.2" evidence="17"/>